<evidence type="ECO:0000259" key="1">
    <source>
        <dbReference type="Pfam" id="PF16924"/>
    </source>
</evidence>
<dbReference type="Proteomes" id="UP001337580">
    <property type="component" value="Chromosome"/>
</dbReference>
<evidence type="ECO:0000313" key="2">
    <source>
        <dbReference type="EMBL" id="BED92278.1"/>
    </source>
</evidence>
<dbReference type="Pfam" id="PF16924">
    <property type="entry name" value="DpaA_N"/>
    <property type="match status" value="1"/>
</dbReference>
<dbReference type="SUPFAM" id="SSF51735">
    <property type="entry name" value="NAD(P)-binding Rossmann-fold domains"/>
    <property type="match status" value="1"/>
</dbReference>
<proteinExistence type="predicted"/>
<organism evidence="2">
    <name type="scientific">Candidatus Improbicoccus pseudotrichonymphae</name>
    <dbReference type="NCBI Taxonomy" id="3033792"/>
    <lineage>
        <taxon>Bacteria</taxon>
        <taxon>Bacillati</taxon>
        <taxon>Bacillota</taxon>
        <taxon>Clostridia</taxon>
        <taxon>Candidatus Improbicoccus</taxon>
    </lineage>
</organism>
<name>A0AA48KXD0_9FIRM</name>
<dbReference type="EMBL" id="AP027924">
    <property type="protein sequence ID" value="BED92278.1"/>
    <property type="molecule type" value="Genomic_DNA"/>
</dbReference>
<feature type="domain" description="Dipicolinate synthase subunit A N-terminal" evidence="1">
    <location>
        <begin position="6"/>
        <end position="98"/>
    </location>
</feature>
<protein>
    <submittedName>
        <fullName evidence="2">Dipicolinate synthase subunit DpsA</fullName>
    </submittedName>
</protein>
<dbReference type="KEGG" id="ips:CfP315_0892"/>
<dbReference type="AlphaFoldDB" id="A0AA48KXD0"/>
<dbReference type="Gene3D" id="3.40.50.720">
    <property type="entry name" value="NAD(P)-binding Rossmann-like Domain"/>
    <property type="match status" value="1"/>
</dbReference>
<accession>A0AA48KXD0</accession>
<dbReference type="InterPro" id="IPR031629">
    <property type="entry name" value="DpaA_N"/>
</dbReference>
<reference evidence="2" key="1">
    <citation type="journal article" date="2023" name="ISME J.">
        <title>Emergence of putative energy parasites within Clostridia revealed by genome analysis of a novel endosymbiotic clade.</title>
        <authorList>
            <person name="Takahashi K."/>
            <person name="Kuwahara H."/>
            <person name="Horikawa Y."/>
            <person name="Izawa K."/>
            <person name="Kato D."/>
            <person name="Inagaki T."/>
            <person name="Yuki M."/>
            <person name="Ohkuma M."/>
            <person name="Hongoh Y."/>
        </authorList>
    </citation>
    <scope>NUCLEOTIDE SEQUENCE</scope>
    <source>
        <strain evidence="2">CfP3-15</strain>
    </source>
</reference>
<gene>
    <name evidence="2" type="ORF">CfP315_0892</name>
</gene>
<dbReference type="InterPro" id="IPR036291">
    <property type="entry name" value="NAD(P)-bd_dom_sf"/>
</dbReference>
<sequence>MKDGSFVIIGGDKRQIFLASLLKEDGKKVHVCEFNDEIPSEINLKSEKLGDVIDKSNNIILPLPLSRDGRKVLFTDIELNISFIEKIKNKKIFCGNKNSIKDISWQNLDLIDYAQNENFKILNAEPTAEGTIKLLLENTDKTINNCSFLITGFGRIGKILSGMLKNFNAKIYINTKSEDDKTWAEIFGFKVIDLNSSKSLYFDFIINTVPELIFSKSVLNKINKKCLIIDLASIPGVDFEYAKKINIKTKHEFGIPGRFFPKTAAEIIKKIIYKYLEA</sequence>